<dbReference type="GO" id="GO:0004867">
    <property type="term" value="F:serine-type endopeptidase inhibitor activity"/>
    <property type="evidence" value="ECO:0007669"/>
    <property type="project" value="UniProtKB-UniRule"/>
</dbReference>
<dbReference type="RefSeq" id="WP_189552355.1">
    <property type="nucleotide sequence ID" value="NZ_BMTP01000010.1"/>
</dbReference>
<dbReference type="InterPro" id="IPR023549">
    <property type="entry name" value="Subtilisin_inhibitor"/>
</dbReference>
<dbReference type="EMBL" id="BMTP01000010">
    <property type="protein sequence ID" value="GGU48406.1"/>
    <property type="molecule type" value="Genomic_DNA"/>
</dbReference>
<comment type="subcellular location">
    <subcellularLocation>
        <location evidence="1 8">Secreted</location>
    </subcellularLocation>
</comment>
<protein>
    <recommendedName>
        <fullName evidence="8">Probable subtilase-type protease inhibitor</fullName>
    </recommendedName>
</protein>
<dbReference type="PRINTS" id="PR00294">
    <property type="entry name" value="SSBTLNINHBTR"/>
</dbReference>
<keyword evidence="8" id="KW-0732">Signal</keyword>
<evidence type="ECO:0000256" key="9">
    <source>
        <dbReference type="RuleBase" id="RU003471"/>
    </source>
</evidence>
<sequence length="145" mass="14979" precursor="true">MRTLVRRAVICGLATAGVLGPMTASGAAAEAAAPAPRLYAPTALVLTVAQGENAATAVPLRAVTLTCNPTAGGTHPAPQKACAELRAAQGEFSALGDEETRPCIKIYDPVVVTAQGTWEGRRVNFEQKYANSCVMQAEGSSVFSF</sequence>
<proteinExistence type="inferred from homology"/>
<gene>
    <name evidence="11" type="primary">sti1</name>
    <name evidence="8" type="synonym">sti</name>
    <name evidence="11" type="ORF">GCM10010274_41380</name>
</gene>
<dbReference type="Pfam" id="PF00720">
    <property type="entry name" value="SSI"/>
    <property type="match status" value="1"/>
</dbReference>
<comment type="caution">
    <text evidence="11">The sequence shown here is derived from an EMBL/GenBank/DDBJ whole genome shotgun (WGS) entry which is preliminary data.</text>
</comment>
<feature type="signal peptide" evidence="8">
    <location>
        <begin position="1"/>
        <end position="27"/>
    </location>
</feature>
<dbReference type="InterPro" id="IPR036819">
    <property type="entry name" value="Subtilisin_inhibitor-like_sf"/>
</dbReference>
<evidence type="ECO:0000256" key="1">
    <source>
        <dbReference type="ARBA" id="ARBA00004613"/>
    </source>
</evidence>
<feature type="domain" description="Subtilisin inhibitor" evidence="10">
    <location>
        <begin position="40"/>
        <end position="131"/>
    </location>
</feature>
<evidence type="ECO:0000313" key="12">
    <source>
        <dbReference type="Proteomes" id="UP000636661"/>
    </source>
</evidence>
<evidence type="ECO:0000313" key="11">
    <source>
        <dbReference type="EMBL" id="GGU48406.1"/>
    </source>
</evidence>
<evidence type="ECO:0000256" key="5">
    <source>
        <dbReference type="ARBA" id="ARBA00022690"/>
    </source>
</evidence>
<name>A0A918I1J2_9ACTN</name>
<keyword evidence="6 8" id="KW-0722">Serine protease inhibitor</keyword>
<keyword evidence="5 8" id="KW-0646">Protease inhibitor</keyword>
<dbReference type="SUPFAM" id="SSF55399">
    <property type="entry name" value="Subtilisin inhibitor"/>
    <property type="match status" value="1"/>
</dbReference>
<dbReference type="InterPro" id="IPR020054">
    <property type="entry name" value="Prot_inh_SSI_I16_CS"/>
</dbReference>
<keyword evidence="4 8" id="KW-0964">Secreted</keyword>
<feature type="chain" id="PRO_5038181958" description="Probable subtilase-type protease inhibitor" evidence="8">
    <location>
        <begin position="28"/>
        <end position="145"/>
    </location>
</feature>
<evidence type="ECO:0000256" key="6">
    <source>
        <dbReference type="ARBA" id="ARBA00022900"/>
    </source>
</evidence>
<evidence type="ECO:0000256" key="7">
    <source>
        <dbReference type="ARBA" id="ARBA00023157"/>
    </source>
</evidence>
<organism evidence="11 12">
    <name type="scientific">Streptomyces lavendofoliae</name>
    <dbReference type="NCBI Taxonomy" id="67314"/>
    <lineage>
        <taxon>Bacteria</taxon>
        <taxon>Bacillati</taxon>
        <taxon>Actinomycetota</taxon>
        <taxon>Actinomycetes</taxon>
        <taxon>Kitasatosporales</taxon>
        <taxon>Streptomycetaceae</taxon>
        <taxon>Streptomyces</taxon>
    </lineage>
</organism>
<accession>A0A918I1J2</accession>
<feature type="disulfide bond" evidence="8">
    <location>
        <begin position="103"/>
        <end position="133"/>
    </location>
</feature>
<reference evidence="11" key="1">
    <citation type="journal article" date="2014" name="Int. J. Syst. Evol. Microbiol.">
        <title>Complete genome sequence of Corynebacterium casei LMG S-19264T (=DSM 44701T), isolated from a smear-ripened cheese.</title>
        <authorList>
            <consortium name="US DOE Joint Genome Institute (JGI-PGF)"/>
            <person name="Walter F."/>
            <person name="Albersmeier A."/>
            <person name="Kalinowski J."/>
            <person name="Ruckert C."/>
        </authorList>
    </citation>
    <scope>NUCLEOTIDE SEQUENCE</scope>
    <source>
        <strain evidence="11">JCM 4391</strain>
    </source>
</reference>
<comment type="similarity">
    <text evidence="2 8 9">Belongs to the protease inhibitor I16 (SSI) family.</text>
</comment>
<reference evidence="11" key="2">
    <citation type="submission" date="2020-09" db="EMBL/GenBank/DDBJ databases">
        <authorList>
            <person name="Sun Q."/>
            <person name="Ohkuma M."/>
        </authorList>
    </citation>
    <scope>NUCLEOTIDE SEQUENCE</scope>
    <source>
        <strain evidence="11">JCM 4391</strain>
    </source>
</reference>
<keyword evidence="12" id="KW-1185">Reference proteome</keyword>
<feature type="disulfide bond" evidence="8">
    <location>
        <begin position="67"/>
        <end position="82"/>
    </location>
</feature>
<dbReference type="PROSITE" id="PS00999">
    <property type="entry name" value="SSI"/>
    <property type="match status" value="1"/>
</dbReference>
<dbReference type="HAMAP" id="MF_00778">
    <property type="entry name" value="SSI"/>
    <property type="match status" value="1"/>
</dbReference>
<comment type="subunit">
    <text evidence="3 8">Homodimer.</text>
</comment>
<evidence type="ECO:0000259" key="10">
    <source>
        <dbReference type="Pfam" id="PF00720"/>
    </source>
</evidence>
<evidence type="ECO:0000256" key="2">
    <source>
        <dbReference type="ARBA" id="ARBA00010472"/>
    </source>
</evidence>
<dbReference type="Gene3D" id="3.30.350.10">
    <property type="entry name" value="Subtilisin inhibitor-like"/>
    <property type="match status" value="1"/>
</dbReference>
<dbReference type="GO" id="GO:0005576">
    <property type="term" value="C:extracellular region"/>
    <property type="evidence" value="ECO:0007669"/>
    <property type="project" value="UniProtKB-SubCell"/>
</dbReference>
<evidence type="ECO:0000256" key="4">
    <source>
        <dbReference type="ARBA" id="ARBA00022525"/>
    </source>
</evidence>
<evidence type="ECO:0000256" key="3">
    <source>
        <dbReference type="ARBA" id="ARBA00011738"/>
    </source>
</evidence>
<evidence type="ECO:0000256" key="8">
    <source>
        <dbReference type="HAMAP-Rule" id="MF_00778"/>
    </source>
</evidence>
<feature type="site" description="Reactive bond" evidence="8">
    <location>
        <begin position="105"/>
        <end position="106"/>
    </location>
</feature>
<dbReference type="AlphaFoldDB" id="A0A918I1J2"/>
<dbReference type="InterPro" id="IPR000691">
    <property type="entry name" value="Prot_inh_I16_SSI"/>
</dbReference>
<comment type="function">
    <text evidence="8">Strong inhibitor of bacterial serine proteases such as subtilisin.</text>
</comment>
<keyword evidence="7 8" id="KW-1015">Disulfide bond</keyword>
<dbReference type="Proteomes" id="UP000636661">
    <property type="component" value="Unassembled WGS sequence"/>
</dbReference>